<feature type="transmembrane region" description="Helical" evidence="1">
    <location>
        <begin position="552"/>
        <end position="572"/>
    </location>
</feature>
<dbReference type="Proteomes" id="UP000063919">
    <property type="component" value="Chromosome"/>
</dbReference>
<keyword evidence="1" id="KW-0812">Transmembrane</keyword>
<feature type="transmembrane region" description="Helical" evidence="1">
    <location>
        <begin position="401"/>
        <end position="426"/>
    </location>
</feature>
<dbReference type="RefSeq" id="WP_053945831.1">
    <property type="nucleotide sequence ID" value="NZ_CP012622.1"/>
</dbReference>
<dbReference type="AlphaFoldDB" id="A0A0M4KDW9"/>
<reference evidence="2 3" key="1">
    <citation type="journal article" date="2015" name="Genome Announc.">
        <title>Complete Genome Sequence of Spiroplasma cantharicola CC-1T (DSM 21588), a Bacterium Isolated from Soldier Beetle (Cantharis carolinus).</title>
        <authorList>
            <person name="Lo W.S."/>
            <person name="Liu P.Y."/>
            <person name="Kuo C.H."/>
        </authorList>
    </citation>
    <scope>NUCLEOTIDE SEQUENCE [LARGE SCALE GENOMIC DNA]</scope>
    <source>
        <strain evidence="2 3">CC-1</strain>
    </source>
</reference>
<keyword evidence="1" id="KW-0472">Membrane</keyword>
<keyword evidence="3" id="KW-1185">Reference proteome</keyword>
<feature type="transmembrane region" description="Helical" evidence="1">
    <location>
        <begin position="578"/>
        <end position="601"/>
    </location>
</feature>
<feature type="transmembrane region" description="Helical" evidence="1">
    <location>
        <begin position="507"/>
        <end position="526"/>
    </location>
</feature>
<evidence type="ECO:0008006" key="4">
    <source>
        <dbReference type="Google" id="ProtNLM"/>
    </source>
</evidence>
<evidence type="ECO:0000313" key="2">
    <source>
        <dbReference type="EMBL" id="ALD66057.1"/>
    </source>
</evidence>
<feature type="transmembrane region" description="Helical" evidence="1">
    <location>
        <begin position="200"/>
        <end position="220"/>
    </location>
</feature>
<accession>A0A0M4KDW9</accession>
<feature type="transmembrane region" description="Helical" evidence="1">
    <location>
        <begin position="289"/>
        <end position="310"/>
    </location>
</feature>
<name>A0A0M4KDW9_9MOLU</name>
<protein>
    <recommendedName>
        <fullName evidence="4">Major facilitator superfamily (MFS) profile domain-containing protein</fullName>
    </recommendedName>
</protein>
<sequence length="609" mass="69945">MNRNISNKILDLTSSAMMISLAMCLKLIFSPLPGVDLTLLIILLTGLFLKSNISILSTIGISLLSLLMPVDIILSICTITIYLLFNISLVIFKYFLLRNKIVIYVMAPISALMITSLYLLVSIFTYGRTEGYSLYLTHLHEAYIIFFMYCLITPFLLKQFENLLIKIEGRYSSIYNKSFKKYIEESESNILKISDKKINYNIQLASMIISMMILISYFSFVPYKMVTKFEDINYLAAIIIVPILMLFVTPTWIKLAKKIGNLKVLKINSIGLLFALICTFSSFETNNLSLANGLLFTGLILFGIFVAGLLPINIEIIKSYERRNSLKNKTAKYNSIYGFLLLPIPFLMDYYSKSLYILFLFLIVMIILICLFIFNQNIMSDGNVLNINKDSFKTLKTNKKFFIEIFIQNYFIGFFKFLDWSLVLFFFLKFENNKIIITTQINETSLILFLIFGFISKYFAQAIFGNIKFKNNNVNRIAMFLTLISVTAFISFLISSYYINYSNMNNIYYSILLILMFIFGTAYALIEKTKAKRFKSIVSDDEFSLAMIIDHVMGNAFFSLIIASIFFIIILLTQASLLAMIILMSSFVIIGSILLVTNSLLKNKQKENI</sequence>
<feature type="transmembrane region" description="Helical" evidence="1">
    <location>
        <begin position="265"/>
        <end position="283"/>
    </location>
</feature>
<dbReference type="PATRIC" id="fig|362837.3.peg.148"/>
<proteinExistence type="predicted"/>
<feature type="transmembrane region" description="Helical" evidence="1">
    <location>
        <begin position="477"/>
        <end position="501"/>
    </location>
</feature>
<feature type="transmembrane region" description="Helical" evidence="1">
    <location>
        <begin position="72"/>
        <end position="96"/>
    </location>
</feature>
<evidence type="ECO:0000256" key="1">
    <source>
        <dbReference type="SAM" id="Phobius"/>
    </source>
</evidence>
<feature type="transmembrane region" description="Helical" evidence="1">
    <location>
        <begin position="354"/>
        <end position="374"/>
    </location>
</feature>
<dbReference type="KEGG" id="scj:SCANT_v1c01470"/>
<evidence type="ECO:0000313" key="3">
    <source>
        <dbReference type="Proteomes" id="UP000063919"/>
    </source>
</evidence>
<organism evidence="2 3">
    <name type="scientific">Spiroplasma cantharicola</name>
    <dbReference type="NCBI Taxonomy" id="362837"/>
    <lineage>
        <taxon>Bacteria</taxon>
        <taxon>Bacillati</taxon>
        <taxon>Mycoplasmatota</taxon>
        <taxon>Mollicutes</taxon>
        <taxon>Entomoplasmatales</taxon>
        <taxon>Spiroplasmataceae</taxon>
        <taxon>Spiroplasma</taxon>
    </lineage>
</organism>
<dbReference type="STRING" id="362837.SCANT_v1c01470"/>
<feature type="transmembrane region" description="Helical" evidence="1">
    <location>
        <begin position="232"/>
        <end position="253"/>
    </location>
</feature>
<dbReference type="EMBL" id="CP012622">
    <property type="protein sequence ID" value="ALD66057.1"/>
    <property type="molecule type" value="Genomic_DNA"/>
</dbReference>
<feature type="transmembrane region" description="Helical" evidence="1">
    <location>
        <begin position="446"/>
        <end position="465"/>
    </location>
</feature>
<feature type="transmembrane region" description="Helical" evidence="1">
    <location>
        <begin position="103"/>
        <end position="126"/>
    </location>
</feature>
<dbReference type="OrthoDB" id="388323at2"/>
<feature type="transmembrane region" description="Helical" evidence="1">
    <location>
        <begin position="138"/>
        <end position="157"/>
    </location>
</feature>
<keyword evidence="1" id="KW-1133">Transmembrane helix</keyword>
<gene>
    <name evidence="2" type="ORF">SCANT_v1c01470</name>
</gene>
<feature type="transmembrane region" description="Helical" evidence="1">
    <location>
        <begin position="331"/>
        <end position="348"/>
    </location>
</feature>